<protein>
    <submittedName>
        <fullName evidence="1">Uncharacterized protein</fullName>
    </submittedName>
</protein>
<organism evidence="1 2">
    <name type="scientific">Fusarium solani subsp. cucurbitae</name>
    <name type="common">Neocosmosporum cucurbitae</name>
    <dbReference type="NCBI Taxonomy" id="2747967"/>
    <lineage>
        <taxon>Eukaryota</taxon>
        <taxon>Fungi</taxon>
        <taxon>Dikarya</taxon>
        <taxon>Ascomycota</taxon>
        <taxon>Pezizomycotina</taxon>
        <taxon>Sordariomycetes</taxon>
        <taxon>Hypocreomycetidae</taxon>
        <taxon>Hypocreales</taxon>
        <taxon>Nectriaceae</taxon>
        <taxon>Fusarium</taxon>
        <taxon>Fusarium solani species complex</taxon>
    </lineage>
</organism>
<dbReference type="EMBL" id="CP090032">
    <property type="protein sequence ID" value="UPK92981.1"/>
    <property type="molecule type" value="Genomic_DNA"/>
</dbReference>
<dbReference type="Proteomes" id="UP000830768">
    <property type="component" value="Chromosome 3"/>
</dbReference>
<evidence type="ECO:0000313" key="1">
    <source>
        <dbReference type="EMBL" id="UPK92981.1"/>
    </source>
</evidence>
<name>A0ACD3YVM5_FUSSC</name>
<keyword evidence="2" id="KW-1185">Reference proteome</keyword>
<proteinExistence type="predicted"/>
<sequence>MSSNQGYSVQAESPPNLHIPPSDRTVSVFLVDSGVRVGAPRGLLVVPTYKGAEDLIAPAYSFLVSHPSGKRILFDLGVRKDWQSGFSPSVLHEITNPDFGITAVQATDVPEFLVQSGIRLDDINQILWSHHHWDHVGDPSLFPTTTDLVVGPGFKEAFGPGWPAREDAPVKTVDWEGRNLIEHDFKNGKSLKIGRFPALDYWGDGSFYILETPGHALGHVSALARVGKDEFVFLGGDVAHHPGEFRPSPYVPLPATLSPSPFPHLYPDSCPGTVFASMKPDPVAPFYHPATPLAYDVALMVWSIEGLKEFDASENILVVVAHDASLLPESDEENTWLFPQPLAGWKKGGLKEKVRWRFLKDFKTAIQTS</sequence>
<gene>
    <name evidence="1" type="ORF">LCI18_003916</name>
</gene>
<reference evidence="1" key="1">
    <citation type="submission" date="2021-11" db="EMBL/GenBank/DDBJ databases">
        <title>Fusarium solani-melongenae Genome sequencing and assembly.</title>
        <authorList>
            <person name="Xie S."/>
            <person name="Huang L."/>
            <person name="Zhang X."/>
        </authorList>
    </citation>
    <scope>NUCLEOTIDE SEQUENCE</scope>
    <source>
        <strain evidence="1">CRI 24-3</strain>
    </source>
</reference>
<accession>A0ACD3YVM5</accession>
<evidence type="ECO:0000313" key="2">
    <source>
        <dbReference type="Proteomes" id="UP000830768"/>
    </source>
</evidence>